<dbReference type="EMBL" id="CP034036">
    <property type="protein sequence ID" value="QCR04653.1"/>
    <property type="molecule type" value="Genomic_DNA"/>
</dbReference>
<keyword evidence="5" id="KW-1185">Reference proteome</keyword>
<dbReference type="AlphaFoldDB" id="A0A2U1USU6"/>
<dbReference type="Proteomes" id="UP000303847">
    <property type="component" value="Chromosome"/>
</dbReference>
<dbReference type="OrthoDB" id="6539952at2"/>
<dbReference type="EMBL" id="QDKK01000011">
    <property type="protein sequence ID" value="PWC24682.1"/>
    <property type="molecule type" value="Genomic_DNA"/>
</dbReference>
<accession>A0A2U1USU6</accession>
<evidence type="ECO:0000313" key="2">
    <source>
        <dbReference type="EMBL" id="PWC24682.1"/>
    </source>
</evidence>
<protein>
    <submittedName>
        <fullName evidence="2">Uncharacterized protein</fullName>
    </submittedName>
</protein>
<evidence type="ECO:0000313" key="4">
    <source>
        <dbReference type="Proteomes" id="UP000295985"/>
    </source>
</evidence>
<proteinExistence type="predicted"/>
<gene>
    <name evidence="2" type="ORF">DDT54_08315</name>
    <name evidence="3" type="ORF">EH206_11010</name>
</gene>
<feature type="compositionally biased region" description="Low complexity" evidence="1">
    <location>
        <begin position="1"/>
        <end position="11"/>
    </location>
</feature>
<evidence type="ECO:0000313" key="3">
    <source>
        <dbReference type="EMBL" id="QCR04653.1"/>
    </source>
</evidence>
<organism evidence="2 4">
    <name type="scientific">Brenneria nigrifluens DSM 30175 = ATCC 13028</name>
    <dbReference type="NCBI Taxonomy" id="1121120"/>
    <lineage>
        <taxon>Bacteria</taxon>
        <taxon>Pseudomonadati</taxon>
        <taxon>Pseudomonadota</taxon>
        <taxon>Gammaproteobacteria</taxon>
        <taxon>Enterobacterales</taxon>
        <taxon>Pectobacteriaceae</taxon>
        <taxon>Brenneria</taxon>
    </lineage>
</organism>
<feature type="region of interest" description="Disordered" evidence="1">
    <location>
        <begin position="1"/>
        <end position="27"/>
    </location>
</feature>
<reference evidence="3 5" key="2">
    <citation type="submission" date="2018-11" db="EMBL/GenBank/DDBJ databases">
        <title>Genome sequences of Brenneria nigrifluens and Brenneria rubrifaciens.</title>
        <authorList>
            <person name="Poret-Peterson A.T."/>
            <person name="McClean A.E."/>
            <person name="Kluepfel D.A."/>
        </authorList>
    </citation>
    <scope>NUCLEOTIDE SEQUENCE [LARGE SCALE GENOMIC DNA]</scope>
    <source>
        <strain evidence="3 5">ATCC 13028</strain>
    </source>
</reference>
<dbReference type="Proteomes" id="UP000295985">
    <property type="component" value="Unassembled WGS sequence"/>
</dbReference>
<evidence type="ECO:0000256" key="1">
    <source>
        <dbReference type="SAM" id="MobiDB-lite"/>
    </source>
</evidence>
<evidence type="ECO:0000313" key="5">
    <source>
        <dbReference type="Proteomes" id="UP000303847"/>
    </source>
</evidence>
<reference evidence="2 4" key="1">
    <citation type="submission" date="2018-04" db="EMBL/GenBank/DDBJ databases">
        <title>Brenneria corticis sp.nov.</title>
        <authorList>
            <person name="Li Y."/>
        </authorList>
    </citation>
    <scope>NUCLEOTIDE SEQUENCE [LARGE SCALE GENOMIC DNA]</scope>
    <source>
        <strain evidence="2 4">LMG 2694</strain>
    </source>
</reference>
<sequence>MTNLNQKQQAAARKRRQRARQSSQFGQHRLELQLSDFEWQKLDENCKRRNPGREPYSKADYVSLLILCDSERLARQEATLGTCQRCGTALPKGCDGVFNGEAACWFTRDARSLNLTGVTGHAQIDDEIQEPQP</sequence>
<name>A0A2U1USU6_9GAMM</name>
<dbReference type="RefSeq" id="WP_009112835.1">
    <property type="nucleotide sequence ID" value="NZ_CP034036.1"/>
</dbReference>